<dbReference type="InterPro" id="IPR036834">
    <property type="entry name" value="Bcl-2-like_sf"/>
</dbReference>
<proteinExistence type="predicted"/>
<keyword evidence="2" id="KW-0053">Apoptosis</keyword>
<sequence length="383" mass="42510">MVGTCPALAPKGEVSGWTQQAMAGDPQQRRRLQEETRLVLEAFLQGVLDQQPPVGHVGRSYHDPHCYGHRHPTELAAEPRGTPCLGGPWTLQHEEISRAEEHKHGFKTSMKRLLQRHPSPCRESPVPPPPGAEPLKKLKELGEGCHKPSWAFSLKAMLRRKSSPREEMKTPAFPSAPPNSLPVTPCYCRPPLMVQPESQPLGQLDEDPEFYMRVARKLDRLVKQQLSSPNSPHVVQVPLSLEPNLGPPAPLDPTQGAASETQAEAVIRRLVALLEEQAGVINKEIEADPLLRSSLSRMSYRSFSQLAEAYTVRIPLASPSPQLTQLALTMELTRKVAGINSHAVQTLMGYSLQYMDMFVPWLQQQGGWENIVGQDGVFDVQLD</sequence>
<evidence type="ECO:0000313" key="3">
    <source>
        <dbReference type="Ensembl" id="ENSPCEP00000011222.1"/>
    </source>
</evidence>
<dbReference type="SUPFAM" id="SSF56854">
    <property type="entry name" value="Bcl-2 inhibitors of programmed cell death"/>
    <property type="match status" value="1"/>
</dbReference>
<dbReference type="Ensembl" id="ENSPCET00000011592.1">
    <property type="protein sequence ID" value="ENSPCEP00000011222.1"/>
    <property type="gene ID" value="ENSPCEG00000008883.1"/>
</dbReference>
<dbReference type="GO" id="GO:0006915">
    <property type="term" value="P:apoptotic process"/>
    <property type="evidence" value="ECO:0007669"/>
    <property type="project" value="UniProtKB-KW"/>
</dbReference>
<dbReference type="AlphaFoldDB" id="A0A8C8RUU1"/>
<organism evidence="3 4">
    <name type="scientific">Pelusios castaneus</name>
    <name type="common">West African mud turtle</name>
    <dbReference type="NCBI Taxonomy" id="367368"/>
    <lineage>
        <taxon>Eukaryota</taxon>
        <taxon>Metazoa</taxon>
        <taxon>Chordata</taxon>
        <taxon>Craniata</taxon>
        <taxon>Vertebrata</taxon>
        <taxon>Euteleostomi</taxon>
        <taxon>Archelosauria</taxon>
        <taxon>Testudinata</taxon>
        <taxon>Testudines</taxon>
        <taxon>Pleurodira</taxon>
        <taxon>Pelomedusidae</taxon>
        <taxon>Pelusios</taxon>
    </lineage>
</organism>
<reference evidence="3" key="1">
    <citation type="submission" date="2025-08" db="UniProtKB">
        <authorList>
            <consortium name="Ensembl"/>
        </authorList>
    </citation>
    <scope>IDENTIFICATION</scope>
</reference>
<dbReference type="PANTHER" id="PTHR14965:SF2">
    <property type="entry name" value="BCL-2-LIKE PROTEIN 12"/>
    <property type="match status" value="1"/>
</dbReference>
<dbReference type="GO" id="GO:2001236">
    <property type="term" value="P:regulation of extrinsic apoptotic signaling pathway"/>
    <property type="evidence" value="ECO:0007669"/>
    <property type="project" value="TreeGrafter"/>
</dbReference>
<dbReference type="Proteomes" id="UP000694393">
    <property type="component" value="Unplaced"/>
</dbReference>
<evidence type="ECO:0000313" key="4">
    <source>
        <dbReference type="Proteomes" id="UP000694393"/>
    </source>
</evidence>
<evidence type="ECO:0000256" key="2">
    <source>
        <dbReference type="ARBA" id="ARBA00022703"/>
    </source>
</evidence>
<keyword evidence="1" id="KW-0597">Phosphoprotein</keyword>
<accession>A0A8C8RUU1</accession>
<reference evidence="3" key="2">
    <citation type="submission" date="2025-09" db="UniProtKB">
        <authorList>
            <consortium name="Ensembl"/>
        </authorList>
    </citation>
    <scope>IDENTIFICATION</scope>
</reference>
<keyword evidence="4" id="KW-1185">Reference proteome</keyword>
<dbReference type="PANTHER" id="PTHR14965">
    <property type="entry name" value="SI:CH73-248E21.1"/>
    <property type="match status" value="1"/>
</dbReference>
<protein>
    <submittedName>
        <fullName evidence="3">BCL2 like 12</fullName>
    </submittedName>
</protein>
<name>A0A8C8RUU1_9SAUR</name>
<evidence type="ECO:0000256" key="1">
    <source>
        <dbReference type="ARBA" id="ARBA00022553"/>
    </source>
</evidence>